<dbReference type="PROSITE" id="PS50883">
    <property type="entry name" value="EAL"/>
    <property type="match status" value="1"/>
</dbReference>
<feature type="domain" description="EAL" evidence="2">
    <location>
        <begin position="467"/>
        <end position="719"/>
    </location>
</feature>
<organism evidence="4">
    <name type="scientific">freshwater metagenome</name>
    <dbReference type="NCBI Taxonomy" id="449393"/>
    <lineage>
        <taxon>unclassified sequences</taxon>
        <taxon>metagenomes</taxon>
        <taxon>ecological metagenomes</taxon>
    </lineage>
</organism>
<dbReference type="AlphaFoldDB" id="A0A6J7SMG1"/>
<dbReference type="GO" id="GO:0071111">
    <property type="term" value="F:cyclic-guanylate-specific phosphodiesterase activity"/>
    <property type="evidence" value="ECO:0007669"/>
    <property type="project" value="InterPro"/>
</dbReference>
<dbReference type="SMART" id="SM00267">
    <property type="entry name" value="GGDEF"/>
    <property type="match status" value="1"/>
</dbReference>
<evidence type="ECO:0000259" key="2">
    <source>
        <dbReference type="PROSITE" id="PS50883"/>
    </source>
</evidence>
<sequence length="720" mass="79661">MKAMLRFGSLTLLIISLAIKALLGDSLSFNDEWIYNAVILTTALSAFVIRSQAARALGIAILFWGIGSAIATYANYLGADSLEAQQVARWSDLFYLLFYPALFSAITLRGQSRLHVTDIIDSLIIGLGLSAIGSALIVQPIMNQLLPATSTFALATTIYPVADLTMLALFFAKTYQEGHRRNWNDALMALGVLCFAFSDGTFLYQQSNYAYNNWIDYGWLIGLVLMSESMHHRHLQLPTRERSTIPLVLAILASLSLLVAAALFPQTFPRLAIWPAAATLLAALGRLTLAVRDARRLVTEEVLARTDELTGLANRRKFVAALEEMRKSNTSRTDSVGVFIIDLDGFKDVNDTFGHETGDQLLKLLAHRLLDVLPRDALLARLGGDEFGVLLSGDERVFRLIGPEIHRASAAPMTINHEAVVVGASVGLAIAARGTFAPSDSLRRADIAMYHAKAVRSGFVEWHPDLDRRAPTKESSDFESLRKNLILYFQPIYQLSPRSLTAGEALIRMRDETGEVLLPEKFLKKFTGHEYQLALHVLKEGCRNLREWANDLLCIHINIEGQVLVNPRFSEDLREIVRDAGVSLRQITLEITEKELLGEESVAHINKLRAHGIRVAIDDFGSGYSALSYLQKLRVDWIKLDQSLIAPLAKEPVDRRALEVVRATVELAARLEIHVVAEGVENKHALTALIDLGVTHAQGFYLGPPVDAEQFGHTVALPYS</sequence>
<dbReference type="PANTHER" id="PTHR33121:SF70">
    <property type="entry name" value="SIGNALING PROTEIN YKOW"/>
    <property type="match status" value="1"/>
</dbReference>
<protein>
    <submittedName>
        <fullName evidence="4">Unannotated protein</fullName>
    </submittedName>
</protein>
<dbReference type="CDD" id="cd01948">
    <property type="entry name" value="EAL"/>
    <property type="match status" value="1"/>
</dbReference>
<dbReference type="InterPro" id="IPR035919">
    <property type="entry name" value="EAL_sf"/>
</dbReference>
<dbReference type="InterPro" id="IPR001633">
    <property type="entry name" value="EAL_dom"/>
</dbReference>
<dbReference type="SMART" id="SM00052">
    <property type="entry name" value="EAL"/>
    <property type="match status" value="1"/>
</dbReference>
<feature type="transmembrane region" description="Helical" evidence="1">
    <location>
        <begin position="122"/>
        <end position="142"/>
    </location>
</feature>
<dbReference type="NCBIfam" id="TIGR00254">
    <property type="entry name" value="GGDEF"/>
    <property type="match status" value="1"/>
</dbReference>
<feature type="transmembrane region" description="Helical" evidence="1">
    <location>
        <begin position="247"/>
        <end position="265"/>
    </location>
</feature>
<feature type="domain" description="GGDEF" evidence="3">
    <location>
        <begin position="334"/>
        <end position="464"/>
    </location>
</feature>
<dbReference type="InterPro" id="IPR050706">
    <property type="entry name" value="Cyclic-di-GMP_PDE-like"/>
</dbReference>
<dbReference type="SUPFAM" id="SSF141868">
    <property type="entry name" value="EAL domain-like"/>
    <property type="match status" value="1"/>
</dbReference>
<feature type="transmembrane region" description="Helical" evidence="1">
    <location>
        <begin position="56"/>
        <end position="73"/>
    </location>
</feature>
<dbReference type="InterPro" id="IPR029787">
    <property type="entry name" value="Nucleotide_cyclase"/>
</dbReference>
<keyword evidence="1" id="KW-1133">Transmembrane helix</keyword>
<dbReference type="PANTHER" id="PTHR33121">
    <property type="entry name" value="CYCLIC DI-GMP PHOSPHODIESTERASE PDEF"/>
    <property type="match status" value="1"/>
</dbReference>
<dbReference type="InterPro" id="IPR000160">
    <property type="entry name" value="GGDEF_dom"/>
</dbReference>
<accession>A0A6J7SMG1</accession>
<dbReference type="Pfam" id="PF00990">
    <property type="entry name" value="GGDEF"/>
    <property type="match status" value="1"/>
</dbReference>
<feature type="transmembrane region" description="Helical" evidence="1">
    <location>
        <begin position="148"/>
        <end position="171"/>
    </location>
</feature>
<keyword evidence="1" id="KW-0812">Transmembrane</keyword>
<evidence type="ECO:0000256" key="1">
    <source>
        <dbReference type="SAM" id="Phobius"/>
    </source>
</evidence>
<keyword evidence="1" id="KW-0472">Membrane</keyword>
<feature type="transmembrane region" description="Helical" evidence="1">
    <location>
        <begin position="93"/>
        <end position="110"/>
    </location>
</feature>
<reference evidence="4" key="1">
    <citation type="submission" date="2020-05" db="EMBL/GenBank/DDBJ databases">
        <authorList>
            <person name="Chiriac C."/>
            <person name="Salcher M."/>
            <person name="Ghai R."/>
            <person name="Kavagutti S V."/>
        </authorList>
    </citation>
    <scope>NUCLEOTIDE SEQUENCE</scope>
</reference>
<dbReference type="Gene3D" id="3.30.70.270">
    <property type="match status" value="1"/>
</dbReference>
<evidence type="ECO:0000313" key="4">
    <source>
        <dbReference type="EMBL" id="CAB5042022.1"/>
    </source>
</evidence>
<dbReference type="SUPFAM" id="SSF55073">
    <property type="entry name" value="Nucleotide cyclase"/>
    <property type="match status" value="1"/>
</dbReference>
<name>A0A6J7SMG1_9ZZZZ</name>
<feature type="transmembrane region" description="Helical" evidence="1">
    <location>
        <begin position="33"/>
        <end position="49"/>
    </location>
</feature>
<proteinExistence type="predicted"/>
<evidence type="ECO:0000259" key="3">
    <source>
        <dbReference type="PROSITE" id="PS50887"/>
    </source>
</evidence>
<dbReference type="PROSITE" id="PS50887">
    <property type="entry name" value="GGDEF"/>
    <property type="match status" value="1"/>
</dbReference>
<dbReference type="EMBL" id="CAFBQA010000104">
    <property type="protein sequence ID" value="CAB5042022.1"/>
    <property type="molecule type" value="Genomic_DNA"/>
</dbReference>
<dbReference type="InterPro" id="IPR043128">
    <property type="entry name" value="Rev_trsase/Diguanyl_cyclase"/>
</dbReference>
<gene>
    <name evidence="4" type="ORF">UFOPK4234_01400</name>
</gene>
<dbReference type="Pfam" id="PF00563">
    <property type="entry name" value="EAL"/>
    <property type="match status" value="1"/>
</dbReference>
<dbReference type="Gene3D" id="3.20.20.450">
    <property type="entry name" value="EAL domain"/>
    <property type="match status" value="1"/>
</dbReference>
<dbReference type="CDD" id="cd01949">
    <property type="entry name" value="GGDEF"/>
    <property type="match status" value="1"/>
</dbReference>